<reference evidence="8" key="1">
    <citation type="submission" date="2023-03" db="EMBL/GenBank/DDBJ databases">
        <title>Massive genome expansion in bonnet fungi (Mycena s.s.) driven by repeated elements and novel gene families across ecological guilds.</title>
        <authorList>
            <consortium name="Lawrence Berkeley National Laboratory"/>
            <person name="Harder C.B."/>
            <person name="Miyauchi S."/>
            <person name="Viragh M."/>
            <person name="Kuo A."/>
            <person name="Thoen E."/>
            <person name="Andreopoulos B."/>
            <person name="Lu D."/>
            <person name="Skrede I."/>
            <person name="Drula E."/>
            <person name="Henrissat B."/>
            <person name="Morin E."/>
            <person name="Kohler A."/>
            <person name="Barry K."/>
            <person name="LaButti K."/>
            <person name="Morin E."/>
            <person name="Salamov A."/>
            <person name="Lipzen A."/>
            <person name="Mereny Z."/>
            <person name="Hegedus B."/>
            <person name="Baldrian P."/>
            <person name="Stursova M."/>
            <person name="Weitz H."/>
            <person name="Taylor A."/>
            <person name="Grigoriev I.V."/>
            <person name="Nagy L.G."/>
            <person name="Martin F."/>
            <person name="Kauserud H."/>
        </authorList>
    </citation>
    <scope>NUCLEOTIDE SEQUENCE</scope>
    <source>
        <strain evidence="8">CBHHK002</strain>
    </source>
</reference>
<feature type="domain" description="ABC transporter" evidence="6">
    <location>
        <begin position="313"/>
        <end position="540"/>
    </location>
</feature>
<dbReference type="Gene3D" id="3.40.50.300">
    <property type="entry name" value="P-loop containing nucleotide triphosphate hydrolases"/>
    <property type="match status" value="1"/>
</dbReference>
<gene>
    <name evidence="8" type="ORF">DFH08DRAFT_962373</name>
</gene>
<dbReference type="GO" id="GO:0015421">
    <property type="term" value="F:ABC-type oligopeptide transporter activity"/>
    <property type="evidence" value="ECO:0007669"/>
    <property type="project" value="TreeGrafter"/>
</dbReference>
<proteinExistence type="predicted"/>
<evidence type="ECO:0000256" key="2">
    <source>
        <dbReference type="ARBA" id="ARBA00022692"/>
    </source>
</evidence>
<protein>
    <submittedName>
        <fullName evidence="8">P-loop containing nucleoside triphosphate hydrolase protein</fullName>
    </submittedName>
</protein>
<dbReference type="AlphaFoldDB" id="A0AAD6ZX36"/>
<dbReference type="InterPro" id="IPR036640">
    <property type="entry name" value="ABC1_TM_sf"/>
</dbReference>
<feature type="transmembrane region" description="Helical" evidence="5">
    <location>
        <begin position="257"/>
        <end position="277"/>
    </location>
</feature>
<dbReference type="InterPro" id="IPR003439">
    <property type="entry name" value="ABC_transporter-like_ATP-bd"/>
</dbReference>
<evidence type="ECO:0000313" key="9">
    <source>
        <dbReference type="Proteomes" id="UP001218218"/>
    </source>
</evidence>
<feature type="transmembrane region" description="Helical" evidence="5">
    <location>
        <begin position="127"/>
        <end position="152"/>
    </location>
</feature>
<evidence type="ECO:0000256" key="4">
    <source>
        <dbReference type="ARBA" id="ARBA00023136"/>
    </source>
</evidence>
<keyword evidence="8" id="KW-0378">Hydrolase</keyword>
<keyword evidence="3 5" id="KW-1133">Transmembrane helix</keyword>
<dbReference type="InterPro" id="IPR027417">
    <property type="entry name" value="P-loop_NTPase"/>
</dbReference>
<accession>A0AAD6ZX36</accession>
<keyword evidence="2 5" id="KW-0812">Transmembrane</keyword>
<comment type="subcellular location">
    <subcellularLocation>
        <location evidence="1">Membrane</location>
        <topology evidence="1">Multi-pass membrane protein</topology>
    </subcellularLocation>
</comment>
<dbReference type="GO" id="GO:0090374">
    <property type="term" value="P:oligopeptide export from mitochondrion"/>
    <property type="evidence" value="ECO:0007669"/>
    <property type="project" value="TreeGrafter"/>
</dbReference>
<dbReference type="InterPro" id="IPR011527">
    <property type="entry name" value="ABC1_TM_dom"/>
</dbReference>
<evidence type="ECO:0000259" key="7">
    <source>
        <dbReference type="PROSITE" id="PS50929"/>
    </source>
</evidence>
<dbReference type="GO" id="GO:0005524">
    <property type="term" value="F:ATP binding"/>
    <property type="evidence" value="ECO:0007669"/>
    <property type="project" value="InterPro"/>
</dbReference>
<dbReference type="PANTHER" id="PTHR43394:SF1">
    <property type="entry name" value="ATP-BINDING CASSETTE SUB-FAMILY B MEMBER 10, MITOCHONDRIAL"/>
    <property type="match status" value="1"/>
</dbReference>
<keyword evidence="4 5" id="KW-0472">Membrane</keyword>
<dbReference type="InterPro" id="IPR039421">
    <property type="entry name" value="Type_1_exporter"/>
</dbReference>
<dbReference type="PROSITE" id="PS50893">
    <property type="entry name" value="ABC_TRANSPORTER_2"/>
    <property type="match status" value="1"/>
</dbReference>
<dbReference type="GO" id="GO:0016887">
    <property type="term" value="F:ATP hydrolysis activity"/>
    <property type="evidence" value="ECO:0007669"/>
    <property type="project" value="InterPro"/>
</dbReference>
<dbReference type="Pfam" id="PF00005">
    <property type="entry name" value="ABC_tran"/>
    <property type="match status" value="1"/>
</dbReference>
<keyword evidence="9" id="KW-1185">Reference proteome</keyword>
<evidence type="ECO:0000256" key="5">
    <source>
        <dbReference type="SAM" id="Phobius"/>
    </source>
</evidence>
<dbReference type="SUPFAM" id="SSF52540">
    <property type="entry name" value="P-loop containing nucleoside triphosphate hydrolases"/>
    <property type="match status" value="1"/>
</dbReference>
<evidence type="ECO:0000259" key="6">
    <source>
        <dbReference type="PROSITE" id="PS50893"/>
    </source>
</evidence>
<dbReference type="EMBL" id="JARIHO010000023">
    <property type="protein sequence ID" value="KAJ7343245.1"/>
    <property type="molecule type" value="Genomic_DNA"/>
</dbReference>
<dbReference type="SUPFAM" id="SSF90123">
    <property type="entry name" value="ABC transporter transmembrane region"/>
    <property type="match status" value="1"/>
</dbReference>
<dbReference type="Gene3D" id="1.20.1560.10">
    <property type="entry name" value="ABC transporter type 1, transmembrane domain"/>
    <property type="match status" value="1"/>
</dbReference>
<feature type="domain" description="ABC transmembrane type-1" evidence="7">
    <location>
        <begin position="78"/>
        <end position="269"/>
    </location>
</feature>
<dbReference type="PROSITE" id="PS50929">
    <property type="entry name" value="ABC_TM1F"/>
    <property type="match status" value="1"/>
</dbReference>
<evidence type="ECO:0000313" key="8">
    <source>
        <dbReference type="EMBL" id="KAJ7343245.1"/>
    </source>
</evidence>
<evidence type="ECO:0000256" key="3">
    <source>
        <dbReference type="ARBA" id="ARBA00022989"/>
    </source>
</evidence>
<feature type="transmembrane region" description="Helical" evidence="5">
    <location>
        <begin position="216"/>
        <end position="237"/>
    </location>
</feature>
<dbReference type="GO" id="GO:0005743">
    <property type="term" value="C:mitochondrial inner membrane"/>
    <property type="evidence" value="ECO:0007669"/>
    <property type="project" value="TreeGrafter"/>
</dbReference>
<dbReference type="Proteomes" id="UP001218218">
    <property type="component" value="Unassembled WGS sequence"/>
</dbReference>
<organism evidence="8 9">
    <name type="scientific">Mycena albidolilacea</name>
    <dbReference type="NCBI Taxonomy" id="1033008"/>
    <lineage>
        <taxon>Eukaryota</taxon>
        <taxon>Fungi</taxon>
        <taxon>Dikarya</taxon>
        <taxon>Basidiomycota</taxon>
        <taxon>Agaricomycotina</taxon>
        <taxon>Agaricomycetes</taxon>
        <taxon>Agaricomycetidae</taxon>
        <taxon>Agaricales</taxon>
        <taxon>Marasmiineae</taxon>
        <taxon>Mycenaceae</taxon>
        <taxon>Mycena</taxon>
    </lineage>
</organism>
<dbReference type="PANTHER" id="PTHR43394">
    <property type="entry name" value="ATP-DEPENDENT PERMEASE MDL1, MITOCHONDRIAL"/>
    <property type="match status" value="1"/>
</dbReference>
<comment type="caution">
    <text evidence="8">The sequence shown here is derived from an EMBL/GenBank/DDBJ whole genome shotgun (WGS) entry which is preliminary data.</text>
</comment>
<dbReference type="Pfam" id="PF00664">
    <property type="entry name" value="ABC_membrane"/>
    <property type="match status" value="1"/>
</dbReference>
<sequence>MSVPLTVGKLIDFFSSANPVRPFVCHIFLSAHALEAISSRLIRLASVISSAGGIHCRCPGECWKSVAYAHVGSTDSWELRERTYAAALEQEVEYVEKGEGDVLSRLSVDTSIVGESVTRDLSDGLRAVVMSSVGSMLMLVVVPPVSLGAVFYGRYLKKLSNQTQEAVGEMTKVASESLSALRTVQAYNGHEQEQAKFHDRVDYVLTLAQKEATASAIFFGSTGWSGNLTILGLLGYGGTLVSQGQITVGELTSLLLYTAYVGNGLSMLACVSFFTSIMRGIGAGTRIFELLDRTPAIPPHTGVPVAPDRRGVLKFENIKFDYPSRKGVDILKGFNLEIPVGESVAIVSSKCIQRKERRGQVFHPLFATYDPVEGKITFDGQDIREFSIESWRSVIGVVPQDPVLFTGTIASNIAYGNKDATREQIEQAARDANCEFVWGMPQGFDTPIVAIARALLKKPALLALDEATSSLDATSEHRVNDAIDKILRNRHTTCLFVAHRLSTIARAERIVVLEDGKIVESGTYHQLVSRQDSRFRMLMAAQLNAAAGEKVTYDFSPEAETSHQPAEAHP</sequence>
<name>A0AAD6ZX36_9AGAR</name>
<evidence type="ECO:0000256" key="1">
    <source>
        <dbReference type="ARBA" id="ARBA00004141"/>
    </source>
</evidence>